<evidence type="ECO:0000256" key="4">
    <source>
        <dbReference type="ARBA" id="ARBA00022806"/>
    </source>
</evidence>
<evidence type="ECO:0000259" key="7">
    <source>
        <dbReference type="PROSITE" id="PS51192"/>
    </source>
</evidence>
<dbReference type="PROSITE" id="PS51192">
    <property type="entry name" value="HELICASE_ATP_BIND_1"/>
    <property type="match status" value="1"/>
</dbReference>
<dbReference type="GO" id="GO:0003725">
    <property type="term" value="F:double-stranded RNA binding"/>
    <property type="evidence" value="ECO:0007669"/>
    <property type="project" value="TreeGrafter"/>
</dbReference>
<dbReference type="GO" id="GO:0005730">
    <property type="term" value="C:nucleolus"/>
    <property type="evidence" value="ECO:0007669"/>
    <property type="project" value="TreeGrafter"/>
</dbReference>
<organism evidence="9 10">
    <name type="scientific">Paramicrosporidium saccamoebae</name>
    <dbReference type="NCBI Taxonomy" id="1246581"/>
    <lineage>
        <taxon>Eukaryota</taxon>
        <taxon>Fungi</taxon>
        <taxon>Fungi incertae sedis</taxon>
        <taxon>Cryptomycota</taxon>
        <taxon>Cryptomycota incertae sedis</taxon>
        <taxon>Paramicrosporidium</taxon>
    </lineage>
</organism>
<proteinExistence type="predicted"/>
<dbReference type="Pfam" id="PF00271">
    <property type="entry name" value="Helicase_C"/>
    <property type="match status" value="1"/>
</dbReference>
<dbReference type="InterPro" id="IPR014001">
    <property type="entry name" value="Helicase_ATP-bd"/>
</dbReference>
<dbReference type="InterPro" id="IPR002464">
    <property type="entry name" value="DNA/RNA_helicase_DEAH_CS"/>
</dbReference>
<keyword evidence="3" id="KW-0378">Hydrolase</keyword>
<comment type="catalytic activity">
    <reaction evidence="6">
        <text>ATP + H2O = ADP + phosphate + H(+)</text>
        <dbReference type="Rhea" id="RHEA:13065"/>
        <dbReference type="ChEBI" id="CHEBI:15377"/>
        <dbReference type="ChEBI" id="CHEBI:15378"/>
        <dbReference type="ChEBI" id="CHEBI:30616"/>
        <dbReference type="ChEBI" id="CHEBI:43474"/>
        <dbReference type="ChEBI" id="CHEBI:456216"/>
        <dbReference type="EC" id="3.6.4.13"/>
    </reaction>
</comment>
<evidence type="ECO:0000313" key="10">
    <source>
        <dbReference type="Proteomes" id="UP000240830"/>
    </source>
</evidence>
<dbReference type="InterPro" id="IPR007502">
    <property type="entry name" value="Helicase-assoc_dom"/>
</dbReference>
<dbReference type="GO" id="GO:0005524">
    <property type="term" value="F:ATP binding"/>
    <property type="evidence" value="ECO:0007669"/>
    <property type="project" value="UniProtKB-KW"/>
</dbReference>
<dbReference type="Gene3D" id="1.20.120.1080">
    <property type="match status" value="1"/>
</dbReference>
<dbReference type="CDD" id="cd17917">
    <property type="entry name" value="DEXHc_RHA-like"/>
    <property type="match status" value="1"/>
</dbReference>
<reference evidence="9 10" key="1">
    <citation type="submission" date="2016-10" db="EMBL/GenBank/DDBJ databases">
        <title>The genome of Paramicrosporidium saccamoebae is the missing link in understanding Cryptomycota and Microsporidia evolution.</title>
        <authorList>
            <person name="Quandt C.A."/>
            <person name="Beaudet D."/>
            <person name="Corsaro D."/>
            <person name="Michel R."/>
            <person name="Corradi N."/>
            <person name="James T."/>
        </authorList>
    </citation>
    <scope>NUCLEOTIDE SEQUENCE [LARGE SCALE GENOMIC DNA]</scope>
    <source>
        <strain evidence="9 10">KSL3</strain>
    </source>
</reference>
<dbReference type="GO" id="GO:1990904">
    <property type="term" value="C:ribonucleoprotein complex"/>
    <property type="evidence" value="ECO:0007669"/>
    <property type="project" value="UniProtKB-ARBA"/>
</dbReference>
<comment type="caution">
    <text evidence="9">The sequence shown here is derived from an EMBL/GenBank/DDBJ whole genome shotgun (WGS) entry which is preliminary data.</text>
</comment>
<dbReference type="GO" id="GO:0003724">
    <property type="term" value="F:RNA helicase activity"/>
    <property type="evidence" value="ECO:0007669"/>
    <property type="project" value="UniProtKB-EC"/>
</dbReference>
<feature type="domain" description="Helicase ATP-binding" evidence="7">
    <location>
        <begin position="1"/>
        <end position="114"/>
    </location>
</feature>
<dbReference type="GO" id="GO:0045943">
    <property type="term" value="P:positive regulation of transcription by RNA polymerase I"/>
    <property type="evidence" value="ECO:0007669"/>
    <property type="project" value="TreeGrafter"/>
</dbReference>
<dbReference type="STRING" id="1246581.A0A2H9TNB0"/>
<evidence type="ECO:0000256" key="1">
    <source>
        <dbReference type="ARBA" id="ARBA00012552"/>
    </source>
</evidence>
<dbReference type="SMART" id="SM00847">
    <property type="entry name" value="HA2"/>
    <property type="match status" value="1"/>
</dbReference>
<dbReference type="EC" id="3.6.4.13" evidence="1"/>
<dbReference type="GO" id="GO:0016787">
    <property type="term" value="F:hydrolase activity"/>
    <property type="evidence" value="ECO:0007669"/>
    <property type="project" value="UniProtKB-KW"/>
</dbReference>
<dbReference type="Pfam" id="PF04408">
    <property type="entry name" value="WHD_HA2"/>
    <property type="match status" value="1"/>
</dbReference>
<dbReference type="InterPro" id="IPR027417">
    <property type="entry name" value="P-loop_NTPase"/>
</dbReference>
<keyword evidence="10" id="KW-1185">Reference proteome</keyword>
<evidence type="ECO:0000256" key="6">
    <source>
        <dbReference type="ARBA" id="ARBA00047984"/>
    </source>
</evidence>
<keyword evidence="4 9" id="KW-0347">Helicase</keyword>
<name>A0A2H9TNB0_9FUNG</name>
<evidence type="ECO:0000259" key="8">
    <source>
        <dbReference type="PROSITE" id="PS51194"/>
    </source>
</evidence>
<dbReference type="SMART" id="SM00490">
    <property type="entry name" value="HELICc"/>
    <property type="match status" value="1"/>
</dbReference>
<evidence type="ECO:0000256" key="3">
    <source>
        <dbReference type="ARBA" id="ARBA00022801"/>
    </source>
</evidence>
<evidence type="ECO:0000256" key="5">
    <source>
        <dbReference type="ARBA" id="ARBA00022840"/>
    </source>
</evidence>
<evidence type="ECO:0000256" key="2">
    <source>
        <dbReference type="ARBA" id="ARBA00022741"/>
    </source>
</evidence>
<dbReference type="InterPro" id="IPR011709">
    <property type="entry name" value="DEAD-box_helicase_OB_fold"/>
</dbReference>
<dbReference type="PANTHER" id="PTHR18934:SF118">
    <property type="entry name" value="ATP-DEPENDENT RNA HELICASE DHX33"/>
    <property type="match status" value="1"/>
</dbReference>
<dbReference type="InterPro" id="IPR048333">
    <property type="entry name" value="HA2_WH"/>
</dbReference>
<dbReference type="OrthoDB" id="10253254at2759"/>
<dbReference type="SUPFAM" id="SSF52540">
    <property type="entry name" value="P-loop containing nucleoside triphosphate hydrolases"/>
    <property type="match status" value="1"/>
</dbReference>
<dbReference type="Proteomes" id="UP000240830">
    <property type="component" value="Unassembled WGS sequence"/>
</dbReference>
<sequence length="556" mass="62187">MSLAKRVAEEMDTKLGGLVGYSVRFDEMTSAATRIKFVTDGMLLREVLSDPLLRRYSTIVLDEAHERTLRTDILFGIVKRLQSSRPLKVVVMSATLNPTKFLNFFDDAKLYRVPGRQFAVRLFYTCEAQRDYLDATVLSIVQLHMERPEGDILVFLTGQEEIEAVARLLEEHSDALGTMKLQVTPIYASLPAHQQMAVFARPPKGTRKVILATNIAETSITIPGIRYVIDPGFVKMRLFTPRTGVETLSVRPVSRASARQRCGRAGREQEGECYRLFLEDSFRSLDEDTPPEILRSNLANVVLIMKASGIDDVVGFDYLDPPAVDSLKRGLEELLYLGALNQEGGLTEHGRLMAECPLIPPLSRVLLEACKLKCSDEVITILAMLSADAIFHSSSGDRESSGNAKKAFTHKHGDHMMLLNVYKGYLASRGDARWCRDNFLDVRALKTATDVRNQLVQFCEKHKLAVVPTIDPANIPKAFAAGYFMQCAYRQADGVFKTLMGRQTVHIHPSSILHGQKPDCVIYHELTMTTKCYLRNVSIVEPSWVAEYSKAARLGP</sequence>
<keyword evidence="2" id="KW-0547">Nucleotide-binding</keyword>
<dbReference type="PROSITE" id="PS00690">
    <property type="entry name" value="DEAH_ATP_HELICASE"/>
    <property type="match status" value="1"/>
</dbReference>
<evidence type="ECO:0000313" key="9">
    <source>
        <dbReference type="EMBL" id="PJF19235.1"/>
    </source>
</evidence>
<dbReference type="PROSITE" id="PS51194">
    <property type="entry name" value="HELICASE_CTER"/>
    <property type="match status" value="1"/>
</dbReference>
<dbReference type="Pfam" id="PF21010">
    <property type="entry name" value="HA2_C"/>
    <property type="match status" value="1"/>
</dbReference>
<dbReference type="EMBL" id="MTSL01000072">
    <property type="protein sequence ID" value="PJF19235.1"/>
    <property type="molecule type" value="Genomic_DNA"/>
</dbReference>
<keyword evidence="5" id="KW-0067">ATP-binding</keyword>
<protein>
    <recommendedName>
        <fullName evidence="1">RNA helicase</fullName>
        <ecNumber evidence="1">3.6.4.13</ecNumber>
    </recommendedName>
</protein>
<gene>
    <name evidence="9" type="ORF">PSACC_00944</name>
</gene>
<dbReference type="CDD" id="cd18791">
    <property type="entry name" value="SF2_C_RHA"/>
    <property type="match status" value="1"/>
</dbReference>
<dbReference type="FunFam" id="3.40.50.300:FF:000145">
    <property type="entry name" value="probable ATP-dependent RNA helicase DHX40"/>
    <property type="match status" value="1"/>
</dbReference>
<dbReference type="Gene3D" id="3.40.50.300">
    <property type="entry name" value="P-loop containing nucleotide triphosphate hydrolases"/>
    <property type="match status" value="2"/>
</dbReference>
<feature type="domain" description="Helicase C-terminal" evidence="8">
    <location>
        <begin position="139"/>
        <end position="309"/>
    </location>
</feature>
<accession>A0A2H9TNB0</accession>
<dbReference type="AlphaFoldDB" id="A0A2H9TNB0"/>
<dbReference type="PANTHER" id="PTHR18934">
    <property type="entry name" value="ATP-DEPENDENT RNA HELICASE"/>
    <property type="match status" value="1"/>
</dbReference>
<dbReference type="InterPro" id="IPR001650">
    <property type="entry name" value="Helicase_C-like"/>
</dbReference>
<dbReference type="Pfam" id="PF07717">
    <property type="entry name" value="OB_NTP_bind"/>
    <property type="match status" value="1"/>
</dbReference>